<comment type="caution">
    <text evidence="2">The sequence shown here is derived from an EMBL/GenBank/DDBJ whole genome shotgun (WGS) entry which is preliminary data.</text>
</comment>
<dbReference type="AlphaFoldDB" id="A0A6B0T567"/>
<feature type="transmembrane region" description="Helical" evidence="1">
    <location>
        <begin position="219"/>
        <end position="236"/>
    </location>
</feature>
<reference evidence="2 3" key="1">
    <citation type="submission" date="2019-12" db="EMBL/GenBank/DDBJ databases">
        <title>Isolation and characterization of three novel carbon monoxide-oxidizing members of Halobacteria from salione crusts and soils.</title>
        <authorList>
            <person name="Myers M.R."/>
            <person name="King G.M."/>
        </authorList>
    </citation>
    <scope>NUCLEOTIDE SEQUENCE [LARGE SCALE GENOMIC DNA]</scope>
    <source>
        <strain evidence="2 3">WSH3</strain>
    </source>
</reference>
<sequence>MRLVQITIPSGKRETLLSTLDGEDIDYVVADETSGREYAGIVYIPLPTNAVEPVLESLRDAGLDDSSYTVVMEANTVVSRKFDQLEERYSEEPDEDQIARDELVSAAASLAPSTRTYAIMTIVSALIATAGLLLNSPAVVVGSMVIAPLVGPAMAASVGTVVDDQEMFARGVRLQVAGILLAIATAFAFAFVVRQVNLVPPLADVTTIPEVRERVAPDFLSLIIAIGAGIAGIVSLTTGVSAALVGVMISVALIPPAATVGIGLAWGQPMVSLSSAVLVSVNVLSINLAALVVLWYSGYRPDHWFRRSDAKRATAVRVGALAVAIAVLSVFLIGVTVDSFQRATTEERIQEETSAAIEQLENDQQIEQLSVEVEYPSAVPFEEPERAIITVGVPPGETATGLASEIKRRVEAETGTTIEIEVRYVSIERE</sequence>
<name>A0A6B0T567_9EURY</name>
<feature type="transmembrane region" description="Helical" evidence="1">
    <location>
        <begin position="318"/>
        <end position="337"/>
    </location>
</feature>
<keyword evidence="1" id="KW-0472">Membrane</keyword>
<protein>
    <submittedName>
        <fullName evidence="2">TIGR00341 family protein</fullName>
    </submittedName>
</protein>
<dbReference type="Pfam" id="PF04087">
    <property type="entry name" value="DUF389"/>
    <property type="match status" value="1"/>
</dbReference>
<dbReference type="InterPro" id="IPR005240">
    <property type="entry name" value="DUF389"/>
</dbReference>
<keyword evidence="1" id="KW-0812">Transmembrane</keyword>
<feature type="transmembrane region" description="Helical" evidence="1">
    <location>
        <begin position="243"/>
        <end position="267"/>
    </location>
</feature>
<dbReference type="RefSeq" id="WP_368277900.1">
    <property type="nucleotide sequence ID" value="NZ_WUUT01000001.1"/>
</dbReference>
<feature type="transmembrane region" description="Helical" evidence="1">
    <location>
        <begin position="273"/>
        <end position="297"/>
    </location>
</feature>
<evidence type="ECO:0000313" key="3">
    <source>
        <dbReference type="Proteomes" id="UP000466535"/>
    </source>
</evidence>
<dbReference type="Proteomes" id="UP000466535">
    <property type="component" value="Unassembled WGS sequence"/>
</dbReference>
<dbReference type="PANTHER" id="PTHR20992">
    <property type="entry name" value="AT15442P-RELATED"/>
    <property type="match status" value="1"/>
</dbReference>
<keyword evidence="3" id="KW-1185">Reference proteome</keyword>
<proteinExistence type="predicted"/>
<dbReference type="EMBL" id="WUUT01000001">
    <property type="protein sequence ID" value="MXR50371.1"/>
    <property type="molecule type" value="Genomic_DNA"/>
</dbReference>
<dbReference type="NCBIfam" id="TIGR00341">
    <property type="entry name" value="TIGR00341 family protein"/>
    <property type="match status" value="1"/>
</dbReference>
<organism evidence="2 3">
    <name type="scientific">Halovenus carboxidivorans</name>
    <dbReference type="NCBI Taxonomy" id="2692199"/>
    <lineage>
        <taxon>Archaea</taxon>
        <taxon>Methanobacteriati</taxon>
        <taxon>Methanobacteriota</taxon>
        <taxon>Stenosarchaea group</taxon>
        <taxon>Halobacteria</taxon>
        <taxon>Halobacteriales</taxon>
        <taxon>Haloarculaceae</taxon>
        <taxon>Halovenus</taxon>
    </lineage>
</organism>
<feature type="transmembrane region" description="Helical" evidence="1">
    <location>
        <begin position="140"/>
        <end position="162"/>
    </location>
</feature>
<feature type="transmembrane region" description="Helical" evidence="1">
    <location>
        <begin position="174"/>
        <end position="193"/>
    </location>
</feature>
<evidence type="ECO:0000256" key="1">
    <source>
        <dbReference type="SAM" id="Phobius"/>
    </source>
</evidence>
<feature type="transmembrane region" description="Helical" evidence="1">
    <location>
        <begin position="117"/>
        <end position="134"/>
    </location>
</feature>
<keyword evidence="1" id="KW-1133">Transmembrane helix</keyword>
<gene>
    <name evidence="2" type="ORF">GRX03_01950</name>
</gene>
<evidence type="ECO:0000313" key="2">
    <source>
        <dbReference type="EMBL" id="MXR50371.1"/>
    </source>
</evidence>
<dbReference type="PANTHER" id="PTHR20992:SF9">
    <property type="entry name" value="AT15442P-RELATED"/>
    <property type="match status" value="1"/>
</dbReference>
<accession>A0A6B0T567</accession>